<dbReference type="InterPro" id="IPR050834">
    <property type="entry name" value="Glycosyltransf_2"/>
</dbReference>
<keyword evidence="3" id="KW-1185">Reference proteome</keyword>
<feature type="domain" description="Glycosyltransferase 2-like" evidence="1">
    <location>
        <begin position="7"/>
        <end position="149"/>
    </location>
</feature>
<proteinExistence type="predicted"/>
<comment type="caution">
    <text evidence="2">The sequence shown here is derived from an EMBL/GenBank/DDBJ whole genome shotgun (WGS) entry which is preliminary data.</text>
</comment>
<protein>
    <submittedName>
        <fullName evidence="2">Glycosyltransferase</fullName>
        <ecNumber evidence="2">2.4.-.-</ecNumber>
    </submittedName>
</protein>
<keyword evidence="2" id="KW-0808">Transferase</keyword>
<sequence>MNSPLVSVIMPVYNRAHLISESLDSVLRQSYDNWECIIVDDGSIDAIKSVVNEYLKKDDRFQYYYKANGGAAAARNYGIQRSEGVYILPLDSDDIVNSNYMEKAVACFENNSNLKLVYGQAELIGDKTGKWNLPPYSFKLFLIYNMLFNSSMYKRSDFDRVGGYTEGNRFEDWDIWIKILKPDGKVFQIPEVVYYYRTHTSNSITNLLDTEKELYEESMGQLYQNHMDTYISVFGNPIDLERERRALYSKVHSANYKKAERILNSSLFQLGLQLRRMFKRNS</sequence>
<dbReference type="PANTHER" id="PTHR43685">
    <property type="entry name" value="GLYCOSYLTRANSFERASE"/>
    <property type="match status" value="1"/>
</dbReference>
<dbReference type="SUPFAM" id="SSF53448">
    <property type="entry name" value="Nucleotide-diphospho-sugar transferases"/>
    <property type="match status" value="1"/>
</dbReference>
<organism evidence="2 3">
    <name type="scientific">Urechidicola vernalis</name>
    <dbReference type="NCBI Taxonomy" id="3075600"/>
    <lineage>
        <taxon>Bacteria</taxon>
        <taxon>Pseudomonadati</taxon>
        <taxon>Bacteroidota</taxon>
        <taxon>Flavobacteriia</taxon>
        <taxon>Flavobacteriales</taxon>
        <taxon>Flavobacteriaceae</taxon>
        <taxon>Urechidicola</taxon>
    </lineage>
</organism>
<dbReference type="EC" id="2.4.-.-" evidence="2"/>
<dbReference type="InterPro" id="IPR029044">
    <property type="entry name" value="Nucleotide-diphossugar_trans"/>
</dbReference>
<dbReference type="RefSeq" id="WP_311592121.1">
    <property type="nucleotide sequence ID" value="NZ_JAVRHV010000001.1"/>
</dbReference>
<accession>A0ABU2Y3A3</accession>
<keyword evidence="2" id="KW-0328">Glycosyltransferase</keyword>
<evidence type="ECO:0000313" key="2">
    <source>
        <dbReference type="EMBL" id="MDT0552270.1"/>
    </source>
</evidence>
<dbReference type="PANTHER" id="PTHR43685:SF2">
    <property type="entry name" value="GLYCOSYLTRANSFERASE 2-LIKE DOMAIN-CONTAINING PROTEIN"/>
    <property type="match status" value="1"/>
</dbReference>
<dbReference type="Gene3D" id="3.90.550.10">
    <property type="entry name" value="Spore Coat Polysaccharide Biosynthesis Protein SpsA, Chain A"/>
    <property type="match status" value="1"/>
</dbReference>
<dbReference type="Pfam" id="PF00535">
    <property type="entry name" value="Glycos_transf_2"/>
    <property type="match status" value="1"/>
</dbReference>
<evidence type="ECO:0000313" key="3">
    <source>
        <dbReference type="Proteomes" id="UP001252186"/>
    </source>
</evidence>
<evidence type="ECO:0000259" key="1">
    <source>
        <dbReference type="Pfam" id="PF00535"/>
    </source>
</evidence>
<dbReference type="Proteomes" id="UP001252186">
    <property type="component" value="Unassembled WGS sequence"/>
</dbReference>
<dbReference type="EMBL" id="JAVRHV010000001">
    <property type="protein sequence ID" value="MDT0552270.1"/>
    <property type="molecule type" value="Genomic_DNA"/>
</dbReference>
<reference evidence="2 3" key="1">
    <citation type="submission" date="2023-09" db="EMBL/GenBank/DDBJ databases">
        <authorList>
            <person name="Rey-Velasco X."/>
        </authorList>
    </citation>
    <scope>NUCLEOTIDE SEQUENCE [LARGE SCALE GENOMIC DNA]</scope>
    <source>
        <strain evidence="2 3">P050</strain>
    </source>
</reference>
<dbReference type="GO" id="GO:0016757">
    <property type="term" value="F:glycosyltransferase activity"/>
    <property type="evidence" value="ECO:0007669"/>
    <property type="project" value="UniProtKB-KW"/>
</dbReference>
<name>A0ABU2Y3A3_9FLAO</name>
<gene>
    <name evidence="2" type="ORF">RM519_03325</name>
</gene>
<dbReference type="InterPro" id="IPR001173">
    <property type="entry name" value="Glyco_trans_2-like"/>
</dbReference>